<dbReference type="Proteomes" id="UP000233565">
    <property type="component" value="Unassembled WGS sequence"/>
</dbReference>
<feature type="compositionally biased region" description="Gly residues" evidence="1">
    <location>
        <begin position="323"/>
        <end position="339"/>
    </location>
</feature>
<proteinExistence type="predicted"/>
<evidence type="ECO:0000313" key="3">
    <source>
        <dbReference type="EMBL" id="PKH41719.1"/>
    </source>
</evidence>
<organism evidence="4 5">
    <name type="scientific">Nocardioides alpinus</name>
    <dbReference type="NCBI Taxonomy" id="748909"/>
    <lineage>
        <taxon>Bacteria</taxon>
        <taxon>Bacillati</taxon>
        <taxon>Actinomycetota</taxon>
        <taxon>Actinomycetes</taxon>
        <taxon>Propionibacteriales</taxon>
        <taxon>Nocardioidaceae</taxon>
        <taxon>Nocardioides</taxon>
    </lineage>
</organism>
<dbReference type="STRING" id="748909.SAMN05192575_109157"/>
<dbReference type="AlphaFoldDB" id="A0A1I1AQT4"/>
<dbReference type="EMBL" id="FOKC01000009">
    <property type="protein sequence ID" value="SFB38703.1"/>
    <property type="molecule type" value="Genomic_DNA"/>
</dbReference>
<reference evidence="5" key="1">
    <citation type="submission" date="2016-10" db="EMBL/GenBank/DDBJ databases">
        <authorList>
            <person name="Varghese N."/>
            <person name="Submissions S."/>
        </authorList>
    </citation>
    <scope>NUCLEOTIDE SEQUENCE [LARGE SCALE GENOMIC DNA]</scope>
    <source>
        <strain evidence="5">CGMCC 1.10697</strain>
    </source>
</reference>
<dbReference type="Proteomes" id="UP000199113">
    <property type="component" value="Unassembled WGS sequence"/>
</dbReference>
<evidence type="ECO:0000313" key="6">
    <source>
        <dbReference type="Proteomes" id="UP000233565"/>
    </source>
</evidence>
<evidence type="ECO:0000313" key="4">
    <source>
        <dbReference type="EMBL" id="SFB38703.1"/>
    </source>
</evidence>
<feature type="compositionally biased region" description="Polar residues" evidence="1">
    <location>
        <begin position="424"/>
        <end position="441"/>
    </location>
</feature>
<protein>
    <submittedName>
        <fullName evidence="3">Conjugal transfer protein TrbL</fullName>
    </submittedName>
</protein>
<feature type="region of interest" description="Disordered" evidence="1">
    <location>
        <begin position="424"/>
        <end position="473"/>
    </location>
</feature>
<feature type="region of interest" description="Disordered" evidence="1">
    <location>
        <begin position="298"/>
        <end position="374"/>
    </location>
</feature>
<name>A0A1I1AQT4_9ACTN</name>
<sequence length="473" mass="46601">MVDVCDIPVISGVCDVAGEAAGSLVSAPFDYLAQSMGNAAGWMFESVWRVFDSTTMVDVTSSHYTKVYNILFGVAVFVMLGFFMLQVIGGMIRREPAALSRAALGMAKSVLGSFVALTLLATALELTDQLCVGIVKAAGTNMEEMGDRIMLLVAGLGAISLAAPGAGAIVTIFIAGLAIGGAVIVWISLLVRKALLLIAIVFAPIALAGASWDHTRGWIGRWAGFVLALILSKVVLVVIFLLATAQVSAPIDSDLASASEPIAGVVLMLMAAFAPYLTYKAISFMGFDMHHAMSAEQETKSAMNRPMPIPLNRQSGSTPRKVLGGGPQGGSTATGGGGPSPAPAAAPGARGGARGGAGGRAGGRAGGGAGGRAGGGGGGVAGGGSGAGGSAGGLPSGRTGGRTGGAAGGGVAAGLAVAKQSFSAGVSTGRSVGAAASQQIDAANQAPPSAAAPPPPHVADPVPASNTKKGRAR</sequence>
<feature type="transmembrane region" description="Helical" evidence="2">
    <location>
        <begin position="190"/>
        <end position="210"/>
    </location>
</feature>
<keyword evidence="2" id="KW-0472">Membrane</keyword>
<reference evidence="4" key="2">
    <citation type="submission" date="2016-10" db="EMBL/GenBank/DDBJ databases">
        <authorList>
            <person name="de Groot N.N."/>
        </authorList>
    </citation>
    <scope>NUCLEOTIDE SEQUENCE [LARGE SCALE GENOMIC DNA]</scope>
    <source>
        <strain evidence="4">CGMCC 1.10697</strain>
    </source>
</reference>
<feature type="transmembrane region" description="Helical" evidence="2">
    <location>
        <begin position="151"/>
        <end position="184"/>
    </location>
</feature>
<dbReference type="EMBL" id="PJBV01000014">
    <property type="protein sequence ID" value="PKH41719.1"/>
    <property type="molecule type" value="Genomic_DNA"/>
</dbReference>
<evidence type="ECO:0000313" key="5">
    <source>
        <dbReference type="Proteomes" id="UP000199113"/>
    </source>
</evidence>
<feature type="transmembrane region" description="Helical" evidence="2">
    <location>
        <begin position="262"/>
        <end position="279"/>
    </location>
</feature>
<feature type="transmembrane region" description="Helical" evidence="2">
    <location>
        <begin position="70"/>
        <end position="92"/>
    </location>
</feature>
<keyword evidence="2" id="KW-1133">Transmembrane helix</keyword>
<feature type="compositionally biased region" description="Gly residues" evidence="1">
    <location>
        <begin position="349"/>
        <end position="374"/>
    </location>
</feature>
<feature type="region of interest" description="Disordered" evidence="1">
    <location>
        <begin position="387"/>
        <end position="410"/>
    </location>
</feature>
<keyword evidence="6" id="KW-1185">Reference proteome</keyword>
<accession>A0A1I1AQT4</accession>
<dbReference type="OrthoDB" id="5181663at2"/>
<evidence type="ECO:0000256" key="2">
    <source>
        <dbReference type="SAM" id="Phobius"/>
    </source>
</evidence>
<evidence type="ECO:0000256" key="1">
    <source>
        <dbReference type="SAM" id="MobiDB-lite"/>
    </source>
</evidence>
<gene>
    <name evidence="3" type="ORF">CXG46_07515</name>
    <name evidence="4" type="ORF">SAMN05192575_109157</name>
</gene>
<feature type="transmembrane region" description="Helical" evidence="2">
    <location>
        <begin position="222"/>
        <end position="242"/>
    </location>
</feature>
<reference evidence="3 6" key="3">
    <citation type="submission" date="2017-12" db="EMBL/GenBank/DDBJ databases">
        <title>Pharmacopeia of the Arctic Ocean.</title>
        <authorList>
            <person name="Collins E."/>
            <person name="Ducluzeau A.-L."/>
        </authorList>
    </citation>
    <scope>NUCLEOTIDE SEQUENCE [LARGE SCALE GENOMIC DNA]</scope>
    <source>
        <strain evidence="3 6">DSM 23325</strain>
    </source>
</reference>
<keyword evidence="2" id="KW-0812">Transmembrane</keyword>
<dbReference type="RefSeq" id="WP_091200441.1">
    <property type="nucleotide sequence ID" value="NZ_FOKC01000009.1"/>
</dbReference>